<dbReference type="AlphaFoldDB" id="A0A074WD61"/>
<keyword evidence="3" id="KW-1185">Reference proteome</keyword>
<dbReference type="RefSeq" id="XP_040877444.1">
    <property type="nucleotide sequence ID" value="XM_041025101.1"/>
</dbReference>
<feature type="region of interest" description="Disordered" evidence="1">
    <location>
        <begin position="97"/>
        <end position="128"/>
    </location>
</feature>
<reference evidence="2 3" key="1">
    <citation type="journal article" date="2014" name="BMC Genomics">
        <title>Genome sequencing of four Aureobasidium pullulans varieties: biotechnological potential, stress tolerance, and description of new species.</title>
        <authorList>
            <person name="Gostin Ar C."/>
            <person name="Ohm R.A."/>
            <person name="Kogej T."/>
            <person name="Sonjak S."/>
            <person name="Turk M."/>
            <person name="Zajc J."/>
            <person name="Zalar P."/>
            <person name="Grube M."/>
            <person name="Sun H."/>
            <person name="Han J."/>
            <person name="Sharma A."/>
            <person name="Chiniquy J."/>
            <person name="Ngan C.Y."/>
            <person name="Lipzen A."/>
            <person name="Barry K."/>
            <person name="Grigoriev I.V."/>
            <person name="Gunde-Cimerman N."/>
        </authorList>
    </citation>
    <scope>NUCLEOTIDE SEQUENCE [LARGE SCALE GENOMIC DNA]</scope>
    <source>
        <strain evidence="2 3">CBS 110374</strain>
    </source>
</reference>
<organism evidence="2 3">
    <name type="scientific">Aureobasidium melanogenum (strain CBS 110374)</name>
    <name type="common">Aureobasidium pullulans var. melanogenum</name>
    <dbReference type="NCBI Taxonomy" id="1043003"/>
    <lineage>
        <taxon>Eukaryota</taxon>
        <taxon>Fungi</taxon>
        <taxon>Dikarya</taxon>
        <taxon>Ascomycota</taxon>
        <taxon>Pezizomycotina</taxon>
        <taxon>Dothideomycetes</taxon>
        <taxon>Dothideomycetidae</taxon>
        <taxon>Dothideales</taxon>
        <taxon>Saccotheciaceae</taxon>
        <taxon>Aureobasidium</taxon>
    </lineage>
</organism>
<name>A0A074WD61_AURM1</name>
<feature type="compositionally biased region" description="Basic and acidic residues" evidence="1">
    <location>
        <begin position="340"/>
        <end position="356"/>
    </location>
</feature>
<accession>A0A074WD61</accession>
<protein>
    <submittedName>
        <fullName evidence="2">Uncharacterized protein</fullName>
    </submittedName>
</protein>
<dbReference type="EMBL" id="KL584843">
    <property type="protein sequence ID" value="KEQ60421.1"/>
    <property type="molecule type" value="Genomic_DNA"/>
</dbReference>
<sequence length="426" mass="48156">MSSSWEDDDETATAVAGCLRRFRDLVGLDSARVTPDLEREMARRTRGLMAGMLSQQHQNSPTTAPNGLGLLTPGTSASTWSTSAEVLERLQAVQREGRRKVQAKKLERIQNEQQEESRRAEEEERDRVSRWRKAQEEAREQAARAKAQNAAAARARADAAAVAALKAQKQEEDRAMLNNFRVQQRLNIQHFKQQDHFSLRLRHTRAGQAMREFFARAKAQAEAEVDQLRAQQIELALASAQQDLDRLTLQHDPINAIEAARRAALQERARQAEEDRLRVEGERAARAEAERLAQAEAARVAREQQAEAARDAREQQAEAARVAAARQAEINRLAAAQQAENERQRARDARQTRLNDETALSGESQLTIIIDQWQADFLQVVHPLGYHTELYRAVAHLWLVDENQLGIVQRKCQTLWNAVLSGDEED</sequence>
<proteinExistence type="predicted"/>
<evidence type="ECO:0000313" key="3">
    <source>
        <dbReference type="Proteomes" id="UP000030672"/>
    </source>
</evidence>
<gene>
    <name evidence="2" type="ORF">M437DRAFT_68323</name>
</gene>
<dbReference type="HOGENOM" id="CLU_644018_0_0_1"/>
<feature type="compositionally biased region" description="Basic and acidic residues" evidence="1">
    <location>
        <begin position="104"/>
        <end position="128"/>
    </location>
</feature>
<evidence type="ECO:0000313" key="2">
    <source>
        <dbReference type="EMBL" id="KEQ60421.1"/>
    </source>
</evidence>
<evidence type="ECO:0000256" key="1">
    <source>
        <dbReference type="SAM" id="MobiDB-lite"/>
    </source>
</evidence>
<dbReference type="Proteomes" id="UP000030672">
    <property type="component" value="Unassembled WGS sequence"/>
</dbReference>
<feature type="region of interest" description="Disordered" evidence="1">
    <location>
        <begin position="335"/>
        <end position="357"/>
    </location>
</feature>
<dbReference type="GeneID" id="63918474"/>